<comment type="caution">
    <text evidence="1">The sequence shown here is derived from an EMBL/GenBank/DDBJ whole genome shotgun (WGS) entry which is preliminary data.</text>
</comment>
<dbReference type="EMBL" id="CACRXK020008407">
    <property type="protein sequence ID" value="CAB4014684.1"/>
    <property type="molecule type" value="Genomic_DNA"/>
</dbReference>
<evidence type="ECO:0000313" key="1">
    <source>
        <dbReference type="EMBL" id="CAB4014684.1"/>
    </source>
</evidence>
<proteinExistence type="predicted"/>
<organism evidence="1 2">
    <name type="scientific">Paramuricea clavata</name>
    <name type="common">Red gorgonian</name>
    <name type="synonym">Violescent sea-whip</name>
    <dbReference type="NCBI Taxonomy" id="317549"/>
    <lineage>
        <taxon>Eukaryota</taxon>
        <taxon>Metazoa</taxon>
        <taxon>Cnidaria</taxon>
        <taxon>Anthozoa</taxon>
        <taxon>Octocorallia</taxon>
        <taxon>Malacalcyonacea</taxon>
        <taxon>Plexauridae</taxon>
        <taxon>Paramuricea</taxon>
    </lineage>
</organism>
<accession>A0A6S7I7X2</accession>
<gene>
    <name evidence="1" type="ORF">PACLA_8A072630</name>
</gene>
<dbReference type="AlphaFoldDB" id="A0A6S7I7X2"/>
<sequence>MTVFAIEKAKKTYKLSSVLILLIVSIVISFSIGLLAGYLATKDEEQDVKETTSYGVDDLLEIFSAEHMKNTARNELLSLQRLIVSSYPVSLQDESIKSSFSSHKFP</sequence>
<dbReference type="Proteomes" id="UP001152795">
    <property type="component" value="Unassembled WGS sequence"/>
</dbReference>
<evidence type="ECO:0000313" key="2">
    <source>
        <dbReference type="Proteomes" id="UP001152795"/>
    </source>
</evidence>
<keyword evidence="2" id="KW-1185">Reference proteome</keyword>
<protein>
    <submittedName>
        <fullName evidence="1">Uncharacterized protein</fullName>
    </submittedName>
</protein>
<reference evidence="1" key="1">
    <citation type="submission" date="2020-04" db="EMBL/GenBank/DDBJ databases">
        <authorList>
            <person name="Alioto T."/>
            <person name="Alioto T."/>
            <person name="Gomez Garrido J."/>
        </authorList>
    </citation>
    <scope>NUCLEOTIDE SEQUENCE</scope>
    <source>
        <strain evidence="1">A484AB</strain>
    </source>
</reference>
<name>A0A6S7I7X2_PARCT</name>